<comment type="caution">
    <text evidence="2">The sequence shown here is derived from an EMBL/GenBank/DDBJ whole genome shotgun (WGS) entry which is preliminary data.</text>
</comment>
<sequence length="155" mass="17071">MELKVLVDFDSSLTESSVENSIVANCVEMDADFVGYTKSYADMAAAAGMHADYAEMNSERVEKVTGNSDLKALMEGILVLTLEVVARHFFMQLTEGLKLLRLLRRNPVERLSFEESFNHNFLATLKTIDTPSESKNSLDDGADDVGPSLLSDVSN</sequence>
<dbReference type="EMBL" id="JACMSC010000011">
    <property type="protein sequence ID" value="KAG6500116.1"/>
    <property type="molecule type" value="Genomic_DNA"/>
</dbReference>
<gene>
    <name evidence="2" type="ORF">ZIOFF_039930</name>
</gene>
<evidence type="ECO:0000256" key="1">
    <source>
        <dbReference type="SAM" id="MobiDB-lite"/>
    </source>
</evidence>
<feature type="region of interest" description="Disordered" evidence="1">
    <location>
        <begin position="132"/>
        <end position="155"/>
    </location>
</feature>
<dbReference type="Proteomes" id="UP000734854">
    <property type="component" value="Unassembled WGS sequence"/>
</dbReference>
<protein>
    <submittedName>
        <fullName evidence="2">Uncharacterized protein</fullName>
    </submittedName>
</protein>
<organism evidence="2 3">
    <name type="scientific">Zingiber officinale</name>
    <name type="common">Ginger</name>
    <name type="synonym">Amomum zingiber</name>
    <dbReference type="NCBI Taxonomy" id="94328"/>
    <lineage>
        <taxon>Eukaryota</taxon>
        <taxon>Viridiplantae</taxon>
        <taxon>Streptophyta</taxon>
        <taxon>Embryophyta</taxon>
        <taxon>Tracheophyta</taxon>
        <taxon>Spermatophyta</taxon>
        <taxon>Magnoliopsida</taxon>
        <taxon>Liliopsida</taxon>
        <taxon>Zingiberales</taxon>
        <taxon>Zingiberaceae</taxon>
        <taxon>Zingiber</taxon>
    </lineage>
</organism>
<keyword evidence="3" id="KW-1185">Reference proteome</keyword>
<name>A0A8J5G5J8_ZINOF</name>
<proteinExistence type="predicted"/>
<evidence type="ECO:0000313" key="2">
    <source>
        <dbReference type="EMBL" id="KAG6500116.1"/>
    </source>
</evidence>
<reference evidence="2 3" key="1">
    <citation type="submission" date="2020-08" db="EMBL/GenBank/DDBJ databases">
        <title>Plant Genome Project.</title>
        <authorList>
            <person name="Zhang R.-G."/>
        </authorList>
    </citation>
    <scope>NUCLEOTIDE SEQUENCE [LARGE SCALE GENOMIC DNA]</scope>
    <source>
        <tissue evidence="2">Rhizome</tissue>
    </source>
</reference>
<accession>A0A8J5G5J8</accession>
<dbReference type="AlphaFoldDB" id="A0A8J5G5J8"/>
<evidence type="ECO:0000313" key="3">
    <source>
        <dbReference type="Proteomes" id="UP000734854"/>
    </source>
</evidence>